<evidence type="ECO:0000256" key="4">
    <source>
        <dbReference type="ARBA" id="ARBA00022801"/>
    </source>
</evidence>
<dbReference type="InterPro" id="IPR022764">
    <property type="entry name" value="Peptidase_S54_rhomboid_dom"/>
</dbReference>
<dbReference type="PANTHER" id="PTHR43731:SF14">
    <property type="entry name" value="PRESENILIN-ASSOCIATED RHOMBOID-LIKE PROTEIN, MITOCHONDRIAL"/>
    <property type="match status" value="1"/>
</dbReference>
<dbReference type="Pfam" id="PF01694">
    <property type="entry name" value="Rhomboid"/>
    <property type="match status" value="1"/>
</dbReference>
<dbReference type="Proteomes" id="UP000028098">
    <property type="component" value="Unassembled WGS sequence"/>
</dbReference>
<evidence type="ECO:0000256" key="5">
    <source>
        <dbReference type="ARBA" id="ARBA00022989"/>
    </source>
</evidence>
<dbReference type="EMBL" id="JPGB01000001">
    <property type="protein sequence ID" value="KEQ51275.1"/>
    <property type="molecule type" value="Genomic_DNA"/>
</dbReference>
<name>A0A081R7V2_STROR</name>
<evidence type="ECO:0000256" key="1">
    <source>
        <dbReference type="ARBA" id="ARBA00004141"/>
    </source>
</evidence>
<feature type="transmembrane region" description="Helical" evidence="7">
    <location>
        <begin position="153"/>
        <end position="171"/>
    </location>
</feature>
<accession>A0A081R7V2</accession>
<dbReference type="PANTHER" id="PTHR43731">
    <property type="entry name" value="RHOMBOID PROTEASE"/>
    <property type="match status" value="1"/>
</dbReference>
<dbReference type="InterPro" id="IPR035952">
    <property type="entry name" value="Rhomboid-like_sf"/>
</dbReference>
<evidence type="ECO:0000313" key="9">
    <source>
        <dbReference type="EMBL" id="KEQ51275.1"/>
    </source>
</evidence>
<feature type="transmembrane region" description="Helical" evidence="7">
    <location>
        <begin position="97"/>
        <end position="115"/>
    </location>
</feature>
<keyword evidence="5 7" id="KW-1133">Transmembrane helix</keyword>
<comment type="subcellular location">
    <subcellularLocation>
        <location evidence="1">Membrane</location>
        <topology evidence="1">Multi-pass membrane protein</topology>
    </subcellularLocation>
</comment>
<feature type="transmembrane region" description="Helical" evidence="7">
    <location>
        <begin position="177"/>
        <end position="194"/>
    </location>
</feature>
<proteinExistence type="inferred from homology"/>
<dbReference type="PATRIC" id="fig|1303.44.peg.112"/>
<evidence type="ECO:0000259" key="8">
    <source>
        <dbReference type="Pfam" id="PF01694"/>
    </source>
</evidence>
<evidence type="ECO:0000256" key="3">
    <source>
        <dbReference type="ARBA" id="ARBA00022692"/>
    </source>
</evidence>
<dbReference type="GO" id="GO:0004252">
    <property type="term" value="F:serine-type endopeptidase activity"/>
    <property type="evidence" value="ECO:0007669"/>
    <property type="project" value="InterPro"/>
</dbReference>
<evidence type="ECO:0000256" key="2">
    <source>
        <dbReference type="ARBA" id="ARBA00009045"/>
    </source>
</evidence>
<organism evidence="9 10">
    <name type="scientific">Streptococcus oralis</name>
    <dbReference type="NCBI Taxonomy" id="1303"/>
    <lineage>
        <taxon>Bacteria</taxon>
        <taxon>Bacillati</taxon>
        <taxon>Bacillota</taxon>
        <taxon>Bacilli</taxon>
        <taxon>Lactobacillales</taxon>
        <taxon>Streptococcaceae</taxon>
        <taxon>Streptococcus</taxon>
    </lineage>
</organism>
<protein>
    <submittedName>
        <fullName evidence="9">Rhomboid family protein</fullName>
    </submittedName>
</protein>
<keyword evidence="4" id="KW-0378">Hydrolase</keyword>
<feature type="transmembrane region" description="Helical" evidence="7">
    <location>
        <begin position="121"/>
        <end position="141"/>
    </location>
</feature>
<comment type="similarity">
    <text evidence="2">Belongs to the peptidase S54 family.</text>
</comment>
<dbReference type="AlphaFoldDB" id="A0A081R7V2"/>
<reference evidence="9 10" key="1">
    <citation type="submission" date="2014-05" db="EMBL/GenBank/DDBJ databases">
        <authorList>
            <person name="Daugherty S.C."/>
            <person name="Tallon L.J."/>
            <person name="Sadzewicz L."/>
            <person name="Kilian M."/>
            <person name="Tettelin H."/>
        </authorList>
    </citation>
    <scope>NUCLEOTIDE SEQUENCE [LARGE SCALE GENOMIC DNA]</scope>
    <source>
        <strain evidence="9 10">SK143</strain>
    </source>
</reference>
<feature type="domain" description="Peptidase S54 rhomboid" evidence="8">
    <location>
        <begin position="56"/>
        <end position="190"/>
    </location>
</feature>
<dbReference type="STRING" id="1303.SORDD17_01575"/>
<dbReference type="InterPro" id="IPR050925">
    <property type="entry name" value="Rhomboid_protease_S54"/>
</dbReference>
<dbReference type="Gene3D" id="1.20.1540.10">
    <property type="entry name" value="Rhomboid-like"/>
    <property type="match status" value="1"/>
</dbReference>
<sequence length="226" mass="25454">MKEIFDKRYPVTSFFLLVTALVFLLMLVFTGLNFERADTLLQFGAMYGPIIRLFPEQIWRLFSAIFVHIGWEHFIVNMISLYFLGRQVEEIFGSKQFFLLYLLSGMMGNLFVFAFTPKVVAAGASTSLYGLFAAIIVLRYATRNPYIQQLGQSYLTLFVINIIGSVLIPGISLAGHIGGAVGGAFLAVIFPVKWERRMYSTSQRIGATVLFIALAIFLCYKGMTYV</sequence>
<dbReference type="OMA" id="IGWEHFL"/>
<evidence type="ECO:0000256" key="7">
    <source>
        <dbReference type="SAM" id="Phobius"/>
    </source>
</evidence>
<gene>
    <name evidence="9" type="ORF">SK143_0117</name>
</gene>
<keyword evidence="6 7" id="KW-0472">Membrane</keyword>
<dbReference type="SUPFAM" id="SSF144091">
    <property type="entry name" value="Rhomboid-like"/>
    <property type="match status" value="1"/>
</dbReference>
<feature type="transmembrane region" description="Helical" evidence="7">
    <location>
        <begin position="206"/>
        <end position="223"/>
    </location>
</feature>
<dbReference type="GO" id="GO:0016020">
    <property type="term" value="C:membrane"/>
    <property type="evidence" value="ECO:0007669"/>
    <property type="project" value="UniProtKB-SubCell"/>
</dbReference>
<feature type="transmembrane region" description="Helical" evidence="7">
    <location>
        <begin position="61"/>
        <end position="85"/>
    </location>
</feature>
<evidence type="ECO:0000256" key="6">
    <source>
        <dbReference type="ARBA" id="ARBA00023136"/>
    </source>
</evidence>
<comment type="caution">
    <text evidence="9">The sequence shown here is derived from an EMBL/GenBank/DDBJ whole genome shotgun (WGS) entry which is preliminary data.</text>
</comment>
<dbReference type="RefSeq" id="WP_000658470.1">
    <property type="nucleotide sequence ID" value="NZ_JALDVW010000002.1"/>
</dbReference>
<keyword evidence="3 7" id="KW-0812">Transmembrane</keyword>
<feature type="transmembrane region" description="Helical" evidence="7">
    <location>
        <begin position="12"/>
        <end position="32"/>
    </location>
</feature>
<evidence type="ECO:0000313" key="10">
    <source>
        <dbReference type="Proteomes" id="UP000028098"/>
    </source>
</evidence>